<organism evidence="1 2">
    <name type="scientific">Candidatus Dechloromonas phosphorivorans</name>
    <dbReference type="NCBI Taxonomy" id="2899244"/>
    <lineage>
        <taxon>Bacteria</taxon>
        <taxon>Pseudomonadati</taxon>
        <taxon>Pseudomonadota</taxon>
        <taxon>Betaproteobacteria</taxon>
        <taxon>Rhodocyclales</taxon>
        <taxon>Azonexaceae</taxon>
        <taxon>Dechloromonas</taxon>
    </lineage>
</organism>
<evidence type="ECO:0000313" key="1">
    <source>
        <dbReference type="EMBL" id="MBK7414012.1"/>
    </source>
</evidence>
<gene>
    <name evidence="1" type="ORF">IPJ38_01725</name>
</gene>
<dbReference type="EMBL" id="JADJMS010000005">
    <property type="protein sequence ID" value="MBK7414012.1"/>
    <property type="molecule type" value="Genomic_DNA"/>
</dbReference>
<accession>A0A935K1G2</accession>
<protein>
    <submittedName>
        <fullName evidence="1">Uncharacterized protein</fullName>
    </submittedName>
</protein>
<proteinExistence type="predicted"/>
<reference evidence="1 2" key="1">
    <citation type="submission" date="2020-10" db="EMBL/GenBank/DDBJ databases">
        <title>Connecting structure to function with the recovery of over 1000 high-quality activated sludge metagenome-assembled genomes encoding full-length rRNA genes using long-read sequencing.</title>
        <authorList>
            <person name="Singleton C.M."/>
            <person name="Petriglieri F."/>
            <person name="Kristensen J.M."/>
            <person name="Kirkegaard R.H."/>
            <person name="Michaelsen T.Y."/>
            <person name="Andersen M.H."/>
            <person name="Karst S.M."/>
            <person name="Dueholm M.S."/>
            <person name="Nielsen P.H."/>
            <person name="Albertsen M."/>
        </authorList>
    </citation>
    <scope>NUCLEOTIDE SEQUENCE [LARGE SCALE GENOMIC DNA]</scope>
    <source>
        <strain evidence="1">EsbW_18-Q3-R4-48_BATAC.463</strain>
    </source>
</reference>
<comment type="caution">
    <text evidence="1">The sequence shown here is derived from an EMBL/GenBank/DDBJ whole genome shotgun (WGS) entry which is preliminary data.</text>
</comment>
<evidence type="ECO:0000313" key="2">
    <source>
        <dbReference type="Proteomes" id="UP000739411"/>
    </source>
</evidence>
<dbReference type="Proteomes" id="UP000739411">
    <property type="component" value="Unassembled WGS sequence"/>
</dbReference>
<name>A0A935K1G2_9RHOO</name>
<sequence>MQSLPGLLSDWDDHLRQDDSFKIGIVWAGGALKHDYLRSSTLADWRRLWDVDGVSMYSLQKDDPSNQAAYFDLPLVNIAADCPTWAQTMAAIEKMDLIVTVDTAVAHGCLIK</sequence>
<dbReference type="AlphaFoldDB" id="A0A935K1G2"/>